<comment type="caution">
    <text evidence="1">The sequence shown here is derived from an EMBL/GenBank/DDBJ whole genome shotgun (WGS) entry which is preliminary data.</text>
</comment>
<dbReference type="EMBL" id="BGZK01001317">
    <property type="protein sequence ID" value="GBP77112.1"/>
    <property type="molecule type" value="Genomic_DNA"/>
</dbReference>
<keyword evidence="2" id="KW-1185">Reference proteome</keyword>
<dbReference type="AlphaFoldDB" id="A0A4C1YQD2"/>
<name>A0A4C1YQD2_EUMVA</name>
<gene>
    <name evidence="1" type="ORF">EVAR_61114_1</name>
</gene>
<accession>A0A4C1YQD2</accession>
<organism evidence="1 2">
    <name type="scientific">Eumeta variegata</name>
    <name type="common">Bagworm moth</name>
    <name type="synonym">Eumeta japonica</name>
    <dbReference type="NCBI Taxonomy" id="151549"/>
    <lineage>
        <taxon>Eukaryota</taxon>
        <taxon>Metazoa</taxon>
        <taxon>Ecdysozoa</taxon>
        <taxon>Arthropoda</taxon>
        <taxon>Hexapoda</taxon>
        <taxon>Insecta</taxon>
        <taxon>Pterygota</taxon>
        <taxon>Neoptera</taxon>
        <taxon>Endopterygota</taxon>
        <taxon>Lepidoptera</taxon>
        <taxon>Glossata</taxon>
        <taxon>Ditrysia</taxon>
        <taxon>Tineoidea</taxon>
        <taxon>Psychidae</taxon>
        <taxon>Oiketicinae</taxon>
        <taxon>Eumeta</taxon>
    </lineage>
</organism>
<evidence type="ECO:0000313" key="1">
    <source>
        <dbReference type="EMBL" id="GBP77112.1"/>
    </source>
</evidence>
<proteinExistence type="predicted"/>
<sequence length="99" mass="10613">MGLVNKQVKFRICSRDGSKDCAIPRRGGGGCGRARARVRAGAGAVRCRRNKAFRCPPARRPPLSEGPCSAKSRARISPYGDRFLLAPAPTAARARAPPR</sequence>
<protein>
    <submittedName>
        <fullName evidence="1">Uncharacterized protein</fullName>
    </submittedName>
</protein>
<dbReference type="Proteomes" id="UP000299102">
    <property type="component" value="Unassembled WGS sequence"/>
</dbReference>
<evidence type="ECO:0000313" key="2">
    <source>
        <dbReference type="Proteomes" id="UP000299102"/>
    </source>
</evidence>
<reference evidence="1 2" key="1">
    <citation type="journal article" date="2019" name="Commun. Biol.">
        <title>The bagworm genome reveals a unique fibroin gene that provides high tensile strength.</title>
        <authorList>
            <person name="Kono N."/>
            <person name="Nakamura H."/>
            <person name="Ohtoshi R."/>
            <person name="Tomita M."/>
            <person name="Numata K."/>
            <person name="Arakawa K."/>
        </authorList>
    </citation>
    <scope>NUCLEOTIDE SEQUENCE [LARGE SCALE GENOMIC DNA]</scope>
</reference>